<proteinExistence type="inferred from homology"/>
<protein>
    <recommendedName>
        <fullName evidence="6">Mutator family transposase</fullName>
    </recommendedName>
</protein>
<dbReference type="AlphaFoldDB" id="A0A1G8T3G0"/>
<accession>A0A1G8T3G0</accession>
<evidence type="ECO:0000313" key="7">
    <source>
        <dbReference type="EMBL" id="SDJ36003.1"/>
    </source>
</evidence>
<dbReference type="NCBIfam" id="NF033543">
    <property type="entry name" value="transpos_IS256"/>
    <property type="match status" value="1"/>
</dbReference>
<dbReference type="InterPro" id="IPR001207">
    <property type="entry name" value="Transposase_mutator"/>
</dbReference>
<reference evidence="7 8" key="1">
    <citation type="submission" date="2016-10" db="EMBL/GenBank/DDBJ databases">
        <authorList>
            <person name="de Groot N.N."/>
        </authorList>
    </citation>
    <scope>NUCLEOTIDE SEQUENCE [LARGE SCALE GENOMIC DNA]</scope>
    <source>
        <strain evidence="7 8">DSM 44892</strain>
    </source>
</reference>
<dbReference type="Proteomes" id="UP000183263">
    <property type="component" value="Unassembled WGS sequence"/>
</dbReference>
<dbReference type="PANTHER" id="PTHR33217">
    <property type="entry name" value="TRANSPOSASE FOR INSERTION SEQUENCE ELEMENT IS1081"/>
    <property type="match status" value="1"/>
</dbReference>
<dbReference type="Pfam" id="PF00872">
    <property type="entry name" value="Transposase_mut"/>
    <property type="match status" value="1"/>
</dbReference>
<dbReference type="GO" id="GO:0006313">
    <property type="term" value="P:DNA transposition"/>
    <property type="evidence" value="ECO:0007669"/>
    <property type="project" value="UniProtKB-UniRule"/>
</dbReference>
<keyword evidence="4 6" id="KW-0238">DNA-binding</keyword>
<comment type="similarity">
    <text evidence="2 6">Belongs to the transposase mutator family.</text>
</comment>
<keyword evidence="3 6" id="KW-0815">Transposition</keyword>
<evidence type="ECO:0000256" key="4">
    <source>
        <dbReference type="ARBA" id="ARBA00023125"/>
    </source>
</evidence>
<sequence>MILRESYQLDSTKEHAMTTAHDIDLDQFLTDRLTDASPDLLRSLLSTFIDALMGAEADSLCGAGFGERSEDRTNSRNGYRHRDFDTRAGTLDIAIPKLRQGSYFPDWLLQRRKRAERALTSVVATCYLLGVSTRRMEKLVDSLGITSLSKSQVSVMAKDLDTQVEAFRSRPLDAGPYTFVAADALVLKVRENGRVVNVHALVAVGVNAEGYREILGIEVTSAEDGAGWLAFFRSLVARGLSGVRLVTSDAHAGLVSAIGATLPGAAWQRCRTHYSTNLMSQTPKNSWPWVRALLHSVYDQPDADSVHAQYDRVIDALSEKLPTVADHLDSARADLLAFTAFPKQIWRQIWSNNPQERLNKEIRRRTDVVGIFPDRTALIRLVGAVLAEQHDEWIEGRRYLGLDVLTRSRGTHEPTEEVTPAALTA</sequence>
<dbReference type="PANTHER" id="PTHR33217:SF7">
    <property type="entry name" value="TRANSPOSASE FOR INSERTION SEQUENCE ELEMENT IS1081"/>
    <property type="match status" value="1"/>
</dbReference>
<dbReference type="EMBL" id="FNDN01000036">
    <property type="protein sequence ID" value="SDJ36003.1"/>
    <property type="molecule type" value="Genomic_DNA"/>
</dbReference>
<keyword evidence="5 6" id="KW-0233">DNA recombination</keyword>
<gene>
    <name evidence="7" type="ORF">SAMN05444695_1361</name>
</gene>
<name>A0A1G8T3G0_9NOCA</name>
<keyword evidence="6" id="KW-0814">Transposable element</keyword>
<evidence type="ECO:0000256" key="5">
    <source>
        <dbReference type="ARBA" id="ARBA00023172"/>
    </source>
</evidence>
<evidence type="ECO:0000256" key="2">
    <source>
        <dbReference type="ARBA" id="ARBA00010961"/>
    </source>
</evidence>
<evidence type="ECO:0000313" key="8">
    <source>
        <dbReference type="Proteomes" id="UP000183263"/>
    </source>
</evidence>
<dbReference type="GO" id="GO:0003677">
    <property type="term" value="F:DNA binding"/>
    <property type="evidence" value="ECO:0007669"/>
    <property type="project" value="UniProtKB-UniRule"/>
</dbReference>
<organism evidence="7 8">
    <name type="scientific">Rhodococcus triatomae</name>
    <dbReference type="NCBI Taxonomy" id="300028"/>
    <lineage>
        <taxon>Bacteria</taxon>
        <taxon>Bacillati</taxon>
        <taxon>Actinomycetota</taxon>
        <taxon>Actinomycetes</taxon>
        <taxon>Mycobacteriales</taxon>
        <taxon>Nocardiaceae</taxon>
        <taxon>Rhodococcus</taxon>
    </lineage>
</organism>
<evidence type="ECO:0000256" key="6">
    <source>
        <dbReference type="RuleBase" id="RU365089"/>
    </source>
</evidence>
<dbReference type="PROSITE" id="PS01007">
    <property type="entry name" value="TRANSPOSASE_MUTATOR"/>
    <property type="match status" value="1"/>
</dbReference>
<comment type="function">
    <text evidence="1 6">Required for the transposition of the insertion element.</text>
</comment>
<evidence type="ECO:0000256" key="1">
    <source>
        <dbReference type="ARBA" id="ARBA00002190"/>
    </source>
</evidence>
<evidence type="ECO:0000256" key="3">
    <source>
        <dbReference type="ARBA" id="ARBA00022578"/>
    </source>
</evidence>
<keyword evidence="8" id="KW-1185">Reference proteome</keyword>
<dbReference type="GO" id="GO:0004803">
    <property type="term" value="F:transposase activity"/>
    <property type="evidence" value="ECO:0007669"/>
    <property type="project" value="UniProtKB-UniRule"/>
</dbReference>